<dbReference type="PANTHER" id="PTHR35201:SF4">
    <property type="entry name" value="BETA-PINACENE SYNTHASE-RELATED"/>
    <property type="match status" value="1"/>
</dbReference>
<dbReference type="AlphaFoldDB" id="A0AAN8RHA0"/>
<protein>
    <recommendedName>
        <fullName evidence="4">Terpene synthase</fullName>
        <ecNumber evidence="4">4.2.3.-</ecNumber>
    </recommendedName>
</protein>
<dbReference type="InterPro" id="IPR008949">
    <property type="entry name" value="Isoprenoid_synthase_dom_sf"/>
</dbReference>
<dbReference type="Pfam" id="PF19086">
    <property type="entry name" value="Terpene_syn_C_2"/>
    <property type="match status" value="1"/>
</dbReference>
<keyword evidence="6" id="KW-1185">Reference proteome</keyword>
<comment type="cofactor">
    <cofactor evidence="1 4">
        <name>Mg(2+)</name>
        <dbReference type="ChEBI" id="CHEBI:18420"/>
    </cofactor>
</comment>
<evidence type="ECO:0000256" key="1">
    <source>
        <dbReference type="ARBA" id="ARBA00001946"/>
    </source>
</evidence>
<sequence length="382" mass="43328">MHMQKPVAATGDGVLTNSDGLIILTRPETAKNDTVTVKIPNLFISIVGEPRKLNPLLEKTIHTDDWACKTLNFDEKLTKQWVDMKFPLLCASMVPSSSEQPLQAFTEWVSWSIPFDDRIDGGDLANDPDGAAQEIIESLAIMDDDYPTIDPGKNGVRHMFQKLWWRVSQYAPPAERRRHKRLNRDYMLGLIQQIKWLGYKDRVLTVDEYLAFRRPSSGMGPTCVFAEWSVTEANEIPCEVVEHPSVEIFRDLVIDIVSIANDIYSCPKDIPNGEGSNLISVLLKQGYSLQEAIDEAGKMVLDRYKIWEQAVRDLPSWGKEIDEVVLKLVRAYSDVCWGNMNWSFITSRYMGKEKEQARTTGLLTFAVKDIEKTARVPSLQAS</sequence>
<accession>A0AAN8RHA0</accession>
<evidence type="ECO:0000313" key="5">
    <source>
        <dbReference type="EMBL" id="KAK6342986.1"/>
    </source>
</evidence>
<dbReference type="GO" id="GO:0008299">
    <property type="term" value="P:isoprenoid biosynthetic process"/>
    <property type="evidence" value="ECO:0007669"/>
    <property type="project" value="UniProtKB-ARBA"/>
</dbReference>
<dbReference type="SFLD" id="SFLDG01020">
    <property type="entry name" value="Terpene_Cyclase_Like_2"/>
    <property type="match status" value="1"/>
</dbReference>
<evidence type="ECO:0000256" key="3">
    <source>
        <dbReference type="ARBA" id="ARBA00022842"/>
    </source>
</evidence>
<keyword evidence="4" id="KW-0479">Metal-binding</keyword>
<keyword evidence="4" id="KW-0456">Lyase</keyword>
<dbReference type="InterPro" id="IPR034686">
    <property type="entry name" value="Terpene_cyclase-like_2"/>
</dbReference>
<dbReference type="EC" id="4.2.3.-" evidence="4"/>
<proteinExistence type="inferred from homology"/>
<dbReference type="EMBL" id="JAVHNR010000005">
    <property type="protein sequence ID" value="KAK6342986.1"/>
    <property type="molecule type" value="Genomic_DNA"/>
</dbReference>
<keyword evidence="3 4" id="KW-0460">Magnesium</keyword>
<evidence type="ECO:0000256" key="2">
    <source>
        <dbReference type="ARBA" id="ARBA00006333"/>
    </source>
</evidence>
<evidence type="ECO:0000256" key="4">
    <source>
        <dbReference type="RuleBase" id="RU366034"/>
    </source>
</evidence>
<dbReference type="SFLD" id="SFLDS00005">
    <property type="entry name" value="Isoprenoid_Synthase_Type_I"/>
    <property type="match status" value="1"/>
</dbReference>
<dbReference type="GO" id="GO:0010333">
    <property type="term" value="F:terpene synthase activity"/>
    <property type="evidence" value="ECO:0007669"/>
    <property type="project" value="InterPro"/>
</dbReference>
<dbReference type="Proteomes" id="UP001313282">
    <property type="component" value="Unassembled WGS sequence"/>
</dbReference>
<comment type="similarity">
    <text evidence="2 4">Belongs to the terpene synthase family.</text>
</comment>
<name>A0AAN8RHA0_9PEZI</name>
<gene>
    <name evidence="5" type="ORF">TWF718_008364</name>
</gene>
<dbReference type="Gene3D" id="1.10.600.10">
    <property type="entry name" value="Farnesyl Diphosphate Synthase"/>
    <property type="match status" value="1"/>
</dbReference>
<dbReference type="PANTHER" id="PTHR35201">
    <property type="entry name" value="TERPENE SYNTHASE"/>
    <property type="match status" value="1"/>
</dbReference>
<reference evidence="5 6" key="1">
    <citation type="submission" date="2019-10" db="EMBL/GenBank/DDBJ databases">
        <authorList>
            <person name="Palmer J.M."/>
        </authorList>
    </citation>
    <scope>NUCLEOTIDE SEQUENCE [LARGE SCALE GENOMIC DNA]</scope>
    <source>
        <strain evidence="5 6">TWF718</strain>
    </source>
</reference>
<organism evidence="5 6">
    <name type="scientific">Orbilia javanica</name>
    <dbReference type="NCBI Taxonomy" id="47235"/>
    <lineage>
        <taxon>Eukaryota</taxon>
        <taxon>Fungi</taxon>
        <taxon>Dikarya</taxon>
        <taxon>Ascomycota</taxon>
        <taxon>Pezizomycotina</taxon>
        <taxon>Orbiliomycetes</taxon>
        <taxon>Orbiliales</taxon>
        <taxon>Orbiliaceae</taxon>
        <taxon>Orbilia</taxon>
    </lineage>
</organism>
<dbReference type="SUPFAM" id="SSF48576">
    <property type="entry name" value="Terpenoid synthases"/>
    <property type="match status" value="1"/>
</dbReference>
<comment type="caution">
    <text evidence="5">The sequence shown here is derived from an EMBL/GenBank/DDBJ whole genome shotgun (WGS) entry which is preliminary data.</text>
</comment>
<dbReference type="GO" id="GO:0046872">
    <property type="term" value="F:metal ion binding"/>
    <property type="evidence" value="ECO:0007669"/>
    <property type="project" value="UniProtKB-KW"/>
</dbReference>
<evidence type="ECO:0000313" key="6">
    <source>
        <dbReference type="Proteomes" id="UP001313282"/>
    </source>
</evidence>